<proteinExistence type="predicted"/>
<dbReference type="PANTHER" id="PTHR34818:SF1">
    <property type="entry name" value="PROTEIN BLI-3"/>
    <property type="match status" value="1"/>
</dbReference>
<dbReference type="Proteomes" id="UP000324800">
    <property type="component" value="Unassembled WGS sequence"/>
</dbReference>
<evidence type="ECO:0000313" key="2">
    <source>
        <dbReference type="Proteomes" id="UP000324800"/>
    </source>
</evidence>
<protein>
    <recommendedName>
        <fullName evidence="3">General stress protein FMN-binding split barrel domain-containing protein</fullName>
    </recommendedName>
</protein>
<accession>A0A5J4U2G7</accession>
<comment type="caution">
    <text evidence="1">The sequence shown here is derived from an EMBL/GenBank/DDBJ whole genome shotgun (WGS) entry which is preliminary data.</text>
</comment>
<organism evidence="1 2">
    <name type="scientific">Streblomastix strix</name>
    <dbReference type="NCBI Taxonomy" id="222440"/>
    <lineage>
        <taxon>Eukaryota</taxon>
        <taxon>Metamonada</taxon>
        <taxon>Preaxostyla</taxon>
        <taxon>Oxymonadida</taxon>
        <taxon>Streblomastigidae</taxon>
        <taxon>Streblomastix</taxon>
    </lineage>
</organism>
<feature type="non-terminal residue" evidence="1">
    <location>
        <position position="1"/>
    </location>
</feature>
<name>A0A5J4U2G7_9EUKA</name>
<dbReference type="InterPro" id="IPR012349">
    <property type="entry name" value="Split_barrel_FMN-bd"/>
</dbReference>
<dbReference type="EMBL" id="SNRW01021279">
    <property type="protein sequence ID" value="KAA6364737.1"/>
    <property type="molecule type" value="Genomic_DNA"/>
</dbReference>
<evidence type="ECO:0000313" key="1">
    <source>
        <dbReference type="EMBL" id="KAA6364737.1"/>
    </source>
</evidence>
<dbReference type="InterPro" id="IPR052917">
    <property type="entry name" value="Stress-Dev_Protein"/>
</dbReference>
<evidence type="ECO:0008006" key="3">
    <source>
        <dbReference type="Google" id="ProtNLM"/>
    </source>
</evidence>
<gene>
    <name evidence="1" type="ORF">EZS28_039736</name>
</gene>
<dbReference type="PANTHER" id="PTHR34818">
    <property type="entry name" value="PROTEIN BLI-3"/>
    <property type="match status" value="1"/>
</dbReference>
<dbReference type="AlphaFoldDB" id="A0A5J4U2G7"/>
<dbReference type="SUPFAM" id="SSF50475">
    <property type="entry name" value="FMN-binding split barrel"/>
    <property type="match status" value="2"/>
</dbReference>
<reference evidence="1 2" key="1">
    <citation type="submission" date="2019-03" db="EMBL/GenBank/DDBJ databases">
        <title>Single cell metagenomics reveals metabolic interactions within the superorganism composed of flagellate Streblomastix strix and complex community of Bacteroidetes bacteria on its surface.</title>
        <authorList>
            <person name="Treitli S.C."/>
            <person name="Kolisko M."/>
            <person name="Husnik F."/>
            <person name="Keeling P."/>
            <person name="Hampl V."/>
        </authorList>
    </citation>
    <scope>NUCLEOTIDE SEQUENCE [LARGE SCALE GENOMIC DNA]</scope>
    <source>
        <strain evidence="1">ST1C</strain>
    </source>
</reference>
<dbReference type="Gene3D" id="2.30.110.10">
    <property type="entry name" value="Electron Transport, Fmn-binding Protein, Chain A"/>
    <property type="match status" value="2"/>
</dbReference>
<sequence length="237" mass="27187">YAIASSRSRKIKQIHSNANVAILFINKEKWEQIVIDVVARVRTNFELKKKVWNDELKAVGLSGPEDDKMAVILLTPRKLIHHSLTQIHPEVLLNEPVQYDKDLQIANDLRKLNIPINLTTMDEYGILHSRIMGQLFFHQTLGFWLHSQKGSGKVLQLQNNINGVLTGYNDETQDSYIIESEIIVHNDLPFLLSTWCPQFGSDKCKGPDDTSRVVLQVNVMKTEHLNIKEFYSSLIKK</sequence>